<proteinExistence type="predicted"/>
<name>K1RAE5_MAGGI</name>
<dbReference type="HOGENOM" id="CLU_2814920_0_0_1"/>
<organism evidence="1">
    <name type="scientific">Magallana gigas</name>
    <name type="common">Pacific oyster</name>
    <name type="synonym">Crassostrea gigas</name>
    <dbReference type="NCBI Taxonomy" id="29159"/>
    <lineage>
        <taxon>Eukaryota</taxon>
        <taxon>Metazoa</taxon>
        <taxon>Spiralia</taxon>
        <taxon>Lophotrochozoa</taxon>
        <taxon>Mollusca</taxon>
        <taxon>Bivalvia</taxon>
        <taxon>Autobranchia</taxon>
        <taxon>Pteriomorphia</taxon>
        <taxon>Ostreida</taxon>
        <taxon>Ostreoidea</taxon>
        <taxon>Ostreidae</taxon>
        <taxon>Magallana</taxon>
    </lineage>
</organism>
<protein>
    <submittedName>
        <fullName evidence="1">Uncharacterized protein</fullName>
    </submittedName>
</protein>
<reference evidence="1" key="1">
    <citation type="journal article" date="2012" name="Nature">
        <title>The oyster genome reveals stress adaptation and complexity of shell formation.</title>
        <authorList>
            <person name="Zhang G."/>
            <person name="Fang X."/>
            <person name="Guo X."/>
            <person name="Li L."/>
            <person name="Luo R."/>
            <person name="Xu F."/>
            <person name="Yang P."/>
            <person name="Zhang L."/>
            <person name="Wang X."/>
            <person name="Qi H."/>
            <person name="Xiong Z."/>
            <person name="Que H."/>
            <person name="Xie Y."/>
            <person name="Holland P.W."/>
            <person name="Paps J."/>
            <person name="Zhu Y."/>
            <person name="Wu F."/>
            <person name="Chen Y."/>
            <person name="Wang J."/>
            <person name="Peng C."/>
            <person name="Meng J."/>
            <person name="Yang L."/>
            <person name="Liu J."/>
            <person name="Wen B."/>
            <person name="Zhang N."/>
            <person name="Huang Z."/>
            <person name="Zhu Q."/>
            <person name="Feng Y."/>
            <person name="Mount A."/>
            <person name="Hedgecock D."/>
            <person name="Xu Z."/>
            <person name="Liu Y."/>
            <person name="Domazet-Loso T."/>
            <person name="Du Y."/>
            <person name="Sun X."/>
            <person name="Zhang S."/>
            <person name="Liu B."/>
            <person name="Cheng P."/>
            <person name="Jiang X."/>
            <person name="Li J."/>
            <person name="Fan D."/>
            <person name="Wang W."/>
            <person name="Fu W."/>
            <person name="Wang T."/>
            <person name="Wang B."/>
            <person name="Zhang J."/>
            <person name="Peng Z."/>
            <person name="Li Y."/>
            <person name="Li N."/>
            <person name="Wang J."/>
            <person name="Chen M."/>
            <person name="He Y."/>
            <person name="Tan F."/>
            <person name="Song X."/>
            <person name="Zheng Q."/>
            <person name="Huang R."/>
            <person name="Yang H."/>
            <person name="Du X."/>
            <person name="Chen L."/>
            <person name="Yang M."/>
            <person name="Gaffney P.M."/>
            <person name="Wang S."/>
            <person name="Luo L."/>
            <person name="She Z."/>
            <person name="Ming Y."/>
            <person name="Huang W."/>
            <person name="Zhang S."/>
            <person name="Huang B."/>
            <person name="Zhang Y."/>
            <person name="Qu T."/>
            <person name="Ni P."/>
            <person name="Miao G."/>
            <person name="Wang J."/>
            <person name="Wang Q."/>
            <person name="Steinberg C.E."/>
            <person name="Wang H."/>
            <person name="Li N."/>
            <person name="Qian L."/>
            <person name="Zhang G."/>
            <person name="Li Y."/>
            <person name="Yang H."/>
            <person name="Liu X."/>
            <person name="Wang J."/>
            <person name="Yin Y."/>
            <person name="Wang J."/>
        </authorList>
    </citation>
    <scope>NUCLEOTIDE SEQUENCE [LARGE SCALE GENOMIC DNA]</scope>
    <source>
        <strain evidence="1">05x7-T-G4-1.051#20</strain>
    </source>
</reference>
<gene>
    <name evidence="1" type="ORF">CGI_10013022</name>
</gene>
<dbReference type="AlphaFoldDB" id="K1RAE5"/>
<dbReference type="EMBL" id="JH818919">
    <property type="protein sequence ID" value="EKC38190.1"/>
    <property type="molecule type" value="Genomic_DNA"/>
</dbReference>
<evidence type="ECO:0000313" key="1">
    <source>
        <dbReference type="EMBL" id="EKC38190.1"/>
    </source>
</evidence>
<dbReference type="InParanoid" id="K1RAE5"/>
<accession>K1RAE5</accession>
<sequence>MNSSSLEWNTPVSPCAEARAHPSYLPLVVRIHSWNSPLGTHHGSLVNIGGISLLTELEKKPQNFTKF</sequence>